<feature type="region of interest" description="Disordered" evidence="5">
    <location>
        <begin position="251"/>
        <end position="273"/>
    </location>
</feature>
<feature type="domain" description="HTH tetR-type" evidence="6">
    <location>
        <begin position="29"/>
        <end position="89"/>
    </location>
</feature>
<dbReference type="RefSeq" id="WP_224010375.1">
    <property type="nucleotide sequence ID" value="NZ_CAJZAF010000062.1"/>
</dbReference>
<keyword evidence="8" id="KW-1185">Reference proteome</keyword>
<reference evidence="7 8" key="1">
    <citation type="submission" date="2021-08" db="EMBL/GenBank/DDBJ databases">
        <authorList>
            <person name="Peeters C."/>
        </authorList>
    </citation>
    <scope>NUCLEOTIDE SEQUENCE [LARGE SCALE GENOMIC DNA]</scope>
    <source>
        <strain evidence="7 8">LMG 23994</strain>
    </source>
</reference>
<dbReference type="InterPro" id="IPR050109">
    <property type="entry name" value="HTH-type_TetR-like_transc_reg"/>
</dbReference>
<feature type="DNA-binding region" description="H-T-H motif" evidence="4">
    <location>
        <begin position="52"/>
        <end position="71"/>
    </location>
</feature>
<organism evidence="7 8">
    <name type="scientific">Cupriavidus pinatubonensis</name>
    <dbReference type="NCBI Taxonomy" id="248026"/>
    <lineage>
        <taxon>Bacteria</taxon>
        <taxon>Pseudomonadati</taxon>
        <taxon>Pseudomonadota</taxon>
        <taxon>Betaproteobacteria</taxon>
        <taxon>Burkholderiales</taxon>
        <taxon>Burkholderiaceae</taxon>
        <taxon>Cupriavidus</taxon>
    </lineage>
</organism>
<keyword evidence="3" id="KW-0804">Transcription</keyword>
<feature type="compositionally biased region" description="Basic and acidic residues" evidence="5">
    <location>
        <begin position="13"/>
        <end position="23"/>
    </location>
</feature>
<feature type="compositionally biased region" description="Low complexity" evidence="5">
    <location>
        <begin position="263"/>
        <end position="273"/>
    </location>
</feature>
<dbReference type="PANTHER" id="PTHR30055:SF234">
    <property type="entry name" value="HTH-TYPE TRANSCRIPTIONAL REGULATOR BETI"/>
    <property type="match status" value="1"/>
</dbReference>
<keyword evidence="2 4" id="KW-0238">DNA-binding</keyword>
<dbReference type="PROSITE" id="PS50977">
    <property type="entry name" value="HTH_TETR_2"/>
    <property type="match status" value="1"/>
</dbReference>
<feature type="compositionally biased region" description="Polar residues" evidence="5">
    <location>
        <begin position="1"/>
        <end position="12"/>
    </location>
</feature>
<dbReference type="EMBL" id="CAJZAF010000062">
    <property type="protein sequence ID" value="CAG9187224.1"/>
    <property type="molecule type" value="Genomic_DNA"/>
</dbReference>
<dbReference type="PRINTS" id="PR00455">
    <property type="entry name" value="HTHTETR"/>
</dbReference>
<evidence type="ECO:0000313" key="7">
    <source>
        <dbReference type="EMBL" id="CAG9187224.1"/>
    </source>
</evidence>
<evidence type="ECO:0000259" key="6">
    <source>
        <dbReference type="PROSITE" id="PS50977"/>
    </source>
</evidence>
<evidence type="ECO:0000256" key="5">
    <source>
        <dbReference type="SAM" id="MobiDB-lite"/>
    </source>
</evidence>
<dbReference type="InterPro" id="IPR009057">
    <property type="entry name" value="Homeodomain-like_sf"/>
</dbReference>
<comment type="caution">
    <text evidence="7">The sequence shown here is derived from an EMBL/GenBank/DDBJ whole genome shotgun (WGS) entry which is preliminary data.</text>
</comment>
<dbReference type="InterPro" id="IPR036271">
    <property type="entry name" value="Tet_transcr_reg_TetR-rel_C_sf"/>
</dbReference>
<dbReference type="Pfam" id="PF00440">
    <property type="entry name" value="TetR_N"/>
    <property type="match status" value="1"/>
</dbReference>
<dbReference type="Pfam" id="PF16859">
    <property type="entry name" value="TetR_C_11"/>
    <property type="match status" value="1"/>
</dbReference>
<gene>
    <name evidence="7" type="ORF">LMG23994_06669</name>
</gene>
<evidence type="ECO:0000256" key="2">
    <source>
        <dbReference type="ARBA" id="ARBA00023125"/>
    </source>
</evidence>
<dbReference type="SUPFAM" id="SSF48498">
    <property type="entry name" value="Tetracyclin repressor-like, C-terminal domain"/>
    <property type="match status" value="1"/>
</dbReference>
<protein>
    <recommendedName>
        <fullName evidence="6">HTH tetR-type domain-containing protein</fullName>
    </recommendedName>
</protein>
<evidence type="ECO:0000313" key="8">
    <source>
        <dbReference type="Proteomes" id="UP000701702"/>
    </source>
</evidence>
<keyword evidence="1" id="KW-0805">Transcription regulation</keyword>
<dbReference type="Proteomes" id="UP000701702">
    <property type="component" value="Unassembled WGS sequence"/>
</dbReference>
<dbReference type="SUPFAM" id="SSF46689">
    <property type="entry name" value="Homeodomain-like"/>
    <property type="match status" value="1"/>
</dbReference>
<sequence length="273" mass="30286">MATPGKTTATDRPTSRKDAEAPRWSRRKAARPQELVAAALDLFVERGFAATRLEDVAAAAGVSKGTVYLYFANKEELFKTVVRENLVPALARGTDLVDRFEGSTSELLRELLRGWWGLIGATPVSGLTKLIMAESGNFPDIARFYQEEVMVPGDELFARVLARGVERGEFRALPPNPATTLVCAPLVFLMLWQRSFGLYGHKEIDPDVYIDNLLEMLLFGLTSGETRDRPLPPKSGPYLWEKIRDEMEAQRLAQRADEPDTMAAAAAAQQDKT</sequence>
<name>A0ABN7ZMP3_9BURK</name>
<evidence type="ECO:0000256" key="1">
    <source>
        <dbReference type="ARBA" id="ARBA00023015"/>
    </source>
</evidence>
<dbReference type="InterPro" id="IPR011075">
    <property type="entry name" value="TetR_C"/>
</dbReference>
<dbReference type="Gene3D" id="1.10.10.60">
    <property type="entry name" value="Homeodomain-like"/>
    <property type="match status" value="1"/>
</dbReference>
<dbReference type="PANTHER" id="PTHR30055">
    <property type="entry name" value="HTH-TYPE TRANSCRIPTIONAL REGULATOR RUTR"/>
    <property type="match status" value="1"/>
</dbReference>
<accession>A0ABN7ZMP3</accession>
<evidence type="ECO:0000256" key="3">
    <source>
        <dbReference type="ARBA" id="ARBA00023163"/>
    </source>
</evidence>
<feature type="region of interest" description="Disordered" evidence="5">
    <location>
        <begin position="1"/>
        <end position="27"/>
    </location>
</feature>
<proteinExistence type="predicted"/>
<dbReference type="InterPro" id="IPR001647">
    <property type="entry name" value="HTH_TetR"/>
</dbReference>
<evidence type="ECO:0000256" key="4">
    <source>
        <dbReference type="PROSITE-ProRule" id="PRU00335"/>
    </source>
</evidence>
<dbReference type="Gene3D" id="1.10.357.10">
    <property type="entry name" value="Tetracycline Repressor, domain 2"/>
    <property type="match status" value="1"/>
</dbReference>